<dbReference type="SUPFAM" id="SSF51735">
    <property type="entry name" value="NAD(P)-binding Rossmann-fold domains"/>
    <property type="match status" value="1"/>
</dbReference>
<evidence type="ECO:0000313" key="3">
    <source>
        <dbReference type="EMBL" id="ANY69024.1"/>
    </source>
</evidence>
<dbReference type="EMBL" id="CP016808">
    <property type="protein sequence ID" value="ANY69024.1"/>
    <property type="molecule type" value="Genomic_DNA"/>
</dbReference>
<dbReference type="PRINTS" id="PR00080">
    <property type="entry name" value="SDRFAMILY"/>
</dbReference>
<dbReference type="RefSeq" id="WP_099520073.1">
    <property type="nucleotide sequence ID" value="NZ_CP016808.1"/>
</dbReference>
<dbReference type="PANTHER" id="PTHR24321:SF8">
    <property type="entry name" value="ESTRADIOL 17-BETA-DEHYDROGENASE 8-RELATED"/>
    <property type="match status" value="1"/>
</dbReference>
<dbReference type="Gene3D" id="3.40.50.720">
    <property type="entry name" value="NAD(P)-binding Rossmann-like Domain"/>
    <property type="match status" value="1"/>
</dbReference>
<evidence type="ECO:0000256" key="1">
    <source>
        <dbReference type="ARBA" id="ARBA00006484"/>
    </source>
</evidence>
<dbReference type="NCBIfam" id="NF005559">
    <property type="entry name" value="PRK07231.1"/>
    <property type="match status" value="1"/>
</dbReference>
<dbReference type="PROSITE" id="PS00061">
    <property type="entry name" value="ADH_SHORT"/>
    <property type="match status" value="1"/>
</dbReference>
<dbReference type="InterPro" id="IPR036291">
    <property type="entry name" value="NAD(P)-bd_dom_sf"/>
</dbReference>
<reference evidence="3" key="1">
    <citation type="submission" date="2016-08" db="EMBL/GenBank/DDBJ databases">
        <title>Complete Genome Seqeunce of Paenibacillus sp. BIHB 4019 from tea rhizoplane.</title>
        <authorList>
            <person name="Thakur R."/>
            <person name="Swarnkar M.K."/>
            <person name="Gulati A."/>
        </authorList>
    </citation>
    <scope>NUCLEOTIDE SEQUENCE [LARGE SCALE GENOMIC DNA]</scope>
    <source>
        <strain evidence="3">BIHB4019</strain>
    </source>
</reference>
<dbReference type="InterPro" id="IPR002347">
    <property type="entry name" value="SDR_fam"/>
</dbReference>
<dbReference type="PANTHER" id="PTHR24321">
    <property type="entry name" value="DEHYDROGENASES, SHORT CHAIN"/>
    <property type="match status" value="1"/>
</dbReference>
<organism evidence="3">
    <name type="scientific">Paenibacillus sp. BIHB 4019</name>
    <dbReference type="NCBI Taxonomy" id="1870819"/>
    <lineage>
        <taxon>Bacteria</taxon>
        <taxon>Bacillati</taxon>
        <taxon>Bacillota</taxon>
        <taxon>Bacilli</taxon>
        <taxon>Bacillales</taxon>
        <taxon>Paenibacillaceae</taxon>
        <taxon>Paenibacillus</taxon>
    </lineage>
</organism>
<sequence length="259" mass="27510">MRFNQKVVLVTGGGSGIGEACVEMYAAEGAHVVIADLNALEAQRVAEGLLQKYRFLKGLPKILALQADVSQEESVTSLMEATLQAFGRLDVLINNAAIICPKPIEDIDEQAFDRLYAVNVKGVYLMIKHAIPHLRSTKGNIVNLASLNGLVGQRNNAVYAASKGAVIAMTKSLALDFAPSGVRINCVCPAGVMTPLLEEWVQQQIDPAAAQRTLDEMHPLGRPANAAEIAQAVLYLASEQASFITGVALPVEGGASLGY</sequence>
<keyword evidence="2" id="KW-0560">Oxidoreductase</keyword>
<dbReference type="GO" id="GO:0008206">
    <property type="term" value="P:bile acid metabolic process"/>
    <property type="evidence" value="ECO:0007669"/>
    <property type="project" value="UniProtKB-ARBA"/>
</dbReference>
<dbReference type="FunFam" id="3.40.50.720:FF:000084">
    <property type="entry name" value="Short-chain dehydrogenase reductase"/>
    <property type="match status" value="1"/>
</dbReference>
<dbReference type="InterPro" id="IPR020904">
    <property type="entry name" value="Sc_DH/Rdtase_CS"/>
</dbReference>
<dbReference type="GO" id="GO:0016491">
    <property type="term" value="F:oxidoreductase activity"/>
    <property type="evidence" value="ECO:0007669"/>
    <property type="project" value="UniProtKB-KW"/>
</dbReference>
<dbReference type="CDD" id="cd05233">
    <property type="entry name" value="SDR_c"/>
    <property type="match status" value="1"/>
</dbReference>
<dbReference type="PRINTS" id="PR00081">
    <property type="entry name" value="GDHRDH"/>
</dbReference>
<proteinExistence type="inferred from homology"/>
<name>A0A1B2DMT8_9BACL</name>
<dbReference type="AlphaFoldDB" id="A0A1B2DMT8"/>
<gene>
    <name evidence="3" type="ORF">BBD42_22960</name>
</gene>
<dbReference type="Pfam" id="PF13561">
    <property type="entry name" value="adh_short_C2"/>
    <property type="match status" value="1"/>
</dbReference>
<protein>
    <submittedName>
        <fullName evidence="3">Short-chain dehydrogenase</fullName>
    </submittedName>
</protein>
<accession>A0A1B2DMT8</accession>
<comment type="similarity">
    <text evidence="1">Belongs to the short-chain dehydrogenases/reductases (SDR) family.</text>
</comment>
<evidence type="ECO:0000256" key="2">
    <source>
        <dbReference type="ARBA" id="ARBA00023002"/>
    </source>
</evidence>